<proteinExistence type="predicted"/>
<protein>
    <submittedName>
        <fullName evidence="1">Uncharacterized protein</fullName>
    </submittedName>
</protein>
<dbReference type="EMBL" id="LN606600">
    <property type="protein sequence ID" value="CEF40134.1"/>
    <property type="molecule type" value="Genomic_DNA"/>
</dbReference>
<evidence type="ECO:0000313" key="2">
    <source>
        <dbReference type="Proteomes" id="UP000056109"/>
    </source>
</evidence>
<reference evidence="2" key="1">
    <citation type="submission" date="2014-09" db="EMBL/GenBank/DDBJ databases">
        <authorList>
            <person name="Illeghems K.G."/>
        </authorList>
    </citation>
    <scope>NUCLEOTIDE SEQUENCE [LARGE SCALE GENOMIC DNA]</scope>
    <source>
        <strain evidence="2">108B</strain>
    </source>
</reference>
<gene>
    <name evidence="1" type="ORF">ASN_726</name>
</gene>
<accession>A0A0U5ET55</accession>
<organism evidence="1 2">
    <name type="scientific">Acetobacter senegalensis</name>
    <dbReference type="NCBI Taxonomy" id="446692"/>
    <lineage>
        <taxon>Bacteria</taxon>
        <taxon>Pseudomonadati</taxon>
        <taxon>Pseudomonadota</taxon>
        <taxon>Alphaproteobacteria</taxon>
        <taxon>Acetobacterales</taxon>
        <taxon>Acetobacteraceae</taxon>
        <taxon>Acetobacter</taxon>
    </lineage>
</organism>
<dbReference type="KEGG" id="asz:ASN_726"/>
<dbReference type="PATRIC" id="fig|446692.3.peg.692"/>
<name>A0A0U5ET55_9PROT</name>
<dbReference type="Proteomes" id="UP000056109">
    <property type="component" value="Chromosome I"/>
</dbReference>
<keyword evidence="2" id="KW-1185">Reference proteome</keyword>
<dbReference type="AlphaFoldDB" id="A0A0U5ET55"/>
<sequence length="68" mass="7606">MLRRVRGSAAPSHPSLSEWLLLRCVAEIFSTIKSQLVPDVLAGTLEIPTAYMRPIGEALALREARFLW</sequence>
<evidence type="ECO:0000313" key="1">
    <source>
        <dbReference type="EMBL" id="CEF40134.1"/>
    </source>
</evidence>